<sequence length="124" mass="14713">MKGELISQELRGKVTVKIQDMLPHAKETEKFARAIENQIYERSRTKEEYFDLVASNICYRDISQDWQSHTFRQNVVDKLKSVLPPKNELTNIILTESYIFSKARSKHEYLSMISKVYMYFAQQQ</sequence>
<keyword evidence="2" id="KW-0010">Activator</keyword>
<dbReference type="GO" id="GO:0005634">
    <property type="term" value="C:nucleus"/>
    <property type="evidence" value="ECO:0007669"/>
    <property type="project" value="UniProtKB-SubCell"/>
</dbReference>
<dbReference type="AlphaFoldDB" id="A0A6J2UAY1"/>
<comment type="subcellular location">
    <subcellularLocation>
        <location evidence="2">Nucleus</location>
    </subcellularLocation>
</comment>
<dbReference type="Proteomes" id="UP000504634">
    <property type="component" value="Unplaced"/>
</dbReference>
<keyword evidence="2" id="KW-0805">Transcription regulation</keyword>
<reference evidence="5" key="1">
    <citation type="submission" date="2025-08" db="UniProtKB">
        <authorList>
            <consortium name="RefSeq"/>
        </authorList>
    </citation>
    <scope>IDENTIFICATION</scope>
    <source>
        <strain evidence="5">11010-0011.00</strain>
        <tissue evidence="5">Whole body</tissue>
    </source>
</reference>
<dbReference type="GO" id="GO:0003712">
    <property type="term" value="F:transcription coregulator activity"/>
    <property type="evidence" value="ECO:0007669"/>
    <property type="project" value="InterPro"/>
</dbReference>
<evidence type="ECO:0000313" key="4">
    <source>
        <dbReference type="Proteomes" id="UP000504634"/>
    </source>
</evidence>
<keyword evidence="1 2" id="KW-0539">Nucleus</keyword>
<comment type="subunit">
    <text evidence="2">Component of the Mediator complex.</text>
</comment>
<protein>
    <recommendedName>
        <fullName evidence="2">Mediator of RNA polymerase II transcription subunit 15</fullName>
    </recommendedName>
    <alternativeName>
        <fullName evidence="2">Mediator complex subunit 15</fullName>
    </alternativeName>
</protein>
<accession>A0A6J2UAY1</accession>
<dbReference type="GO" id="GO:0006355">
    <property type="term" value="P:regulation of DNA-templated transcription"/>
    <property type="evidence" value="ECO:0007669"/>
    <property type="project" value="InterPro"/>
</dbReference>
<comment type="function">
    <text evidence="2">Component of the Mediator complex, a coactivator involved in the regulated transcription of nearly all RNA polymerase II-dependent genes. Mediator functions as a bridge to convey information from gene-specific regulatory proteins to the basal RNA polymerase II transcription machinery. Mediator is recruited to promoters by direct interactions with regulatory proteins and serves as a scaffold for the assembly of a functional preinitiation complex with RNA polymerase II and the general transcription factors.</text>
</comment>
<evidence type="ECO:0000256" key="2">
    <source>
        <dbReference type="RuleBase" id="RU364148"/>
    </source>
</evidence>
<dbReference type="InterPro" id="IPR036529">
    <property type="entry name" value="KIX_dom_sf"/>
</dbReference>
<dbReference type="Gene3D" id="1.10.246.20">
    <property type="entry name" value="Coactivator CBP, KIX domain"/>
    <property type="match status" value="2"/>
</dbReference>
<proteinExistence type="inferred from homology"/>
<keyword evidence="4" id="KW-1185">Reference proteome</keyword>
<organism evidence="4 5">
    <name type="scientific">Drosophila lebanonensis</name>
    <name type="common">Fruit fly</name>
    <name type="synonym">Scaptodrosophila lebanonensis</name>
    <dbReference type="NCBI Taxonomy" id="7225"/>
    <lineage>
        <taxon>Eukaryota</taxon>
        <taxon>Metazoa</taxon>
        <taxon>Ecdysozoa</taxon>
        <taxon>Arthropoda</taxon>
        <taxon>Hexapoda</taxon>
        <taxon>Insecta</taxon>
        <taxon>Pterygota</taxon>
        <taxon>Neoptera</taxon>
        <taxon>Endopterygota</taxon>
        <taxon>Diptera</taxon>
        <taxon>Brachycera</taxon>
        <taxon>Muscomorpha</taxon>
        <taxon>Ephydroidea</taxon>
        <taxon>Drosophilidae</taxon>
        <taxon>Scaptodrosophila</taxon>
    </lineage>
</organism>
<dbReference type="Pfam" id="PF09606">
    <property type="entry name" value="Med15_N"/>
    <property type="match status" value="2"/>
</dbReference>
<dbReference type="GeneID" id="115631912"/>
<gene>
    <name evidence="5" type="primary">LOC115631912</name>
    <name evidence="2" type="synonym">MED15</name>
</gene>
<comment type="similarity">
    <text evidence="2">Belongs to the Mediator complex subunit 15 family.</text>
</comment>
<dbReference type="InterPro" id="IPR019087">
    <property type="entry name" value="Med15_N"/>
</dbReference>
<feature type="domain" description="Mediator of RNA polymerase II transcription subunit 15 N-terminal" evidence="3">
    <location>
        <begin position="63"/>
        <end position="122"/>
    </location>
</feature>
<dbReference type="RefSeq" id="XP_030384623.1">
    <property type="nucleotide sequence ID" value="XM_030528763.1"/>
</dbReference>
<dbReference type="SUPFAM" id="SSF47040">
    <property type="entry name" value="Kix domain of CBP (creb binding protein)"/>
    <property type="match status" value="1"/>
</dbReference>
<evidence type="ECO:0000313" key="5">
    <source>
        <dbReference type="RefSeq" id="XP_030384623.1"/>
    </source>
</evidence>
<evidence type="ECO:0000259" key="3">
    <source>
        <dbReference type="Pfam" id="PF09606"/>
    </source>
</evidence>
<name>A0A6J2UAY1_DROLE</name>
<feature type="domain" description="Mediator of RNA polymerase II transcription subunit 15 N-terminal" evidence="3">
    <location>
        <begin position="7"/>
        <end position="55"/>
    </location>
</feature>
<dbReference type="OrthoDB" id="10055322at2759"/>
<evidence type="ECO:0000256" key="1">
    <source>
        <dbReference type="ARBA" id="ARBA00023242"/>
    </source>
</evidence>
<keyword evidence="2" id="KW-0804">Transcription</keyword>